<protein>
    <submittedName>
        <fullName evidence="2">Uncharacterized protein</fullName>
    </submittedName>
</protein>
<feature type="transmembrane region" description="Helical" evidence="1">
    <location>
        <begin position="95"/>
        <end position="115"/>
    </location>
</feature>
<sequence>MQLYNWVAGTREVVSFEGDIRAIRLMSYQYAPLNVPAMDLEIGYNTSSFLFYLSTHTSIMLLIITLVVLGYAQWTKTKYGSINLLIFNRVSGPTWVGRSFLVIRGATALILLATAPVTLEKNRGLTNFQVDKRPWYYSMILAGELTWIIYIKIRQLWHRDLVALLLGLEFGFGM</sequence>
<keyword evidence="1" id="KW-0812">Transmembrane</keyword>
<dbReference type="OrthoDB" id="86981at2759"/>
<comment type="caution">
    <text evidence="2">The sequence shown here is derived from an EMBL/GenBank/DDBJ whole genome shotgun (WGS) entry which is preliminary data.</text>
</comment>
<dbReference type="Proteomes" id="UP000243217">
    <property type="component" value="Unassembled WGS sequence"/>
</dbReference>
<feature type="transmembrane region" description="Helical" evidence="1">
    <location>
        <begin position="135"/>
        <end position="153"/>
    </location>
</feature>
<evidence type="ECO:0000313" key="3">
    <source>
        <dbReference type="Proteomes" id="UP000243217"/>
    </source>
</evidence>
<keyword evidence="3" id="KW-1185">Reference proteome</keyword>
<organism evidence="2 3">
    <name type="scientific">Thraustotheca clavata</name>
    <dbReference type="NCBI Taxonomy" id="74557"/>
    <lineage>
        <taxon>Eukaryota</taxon>
        <taxon>Sar</taxon>
        <taxon>Stramenopiles</taxon>
        <taxon>Oomycota</taxon>
        <taxon>Saprolegniomycetes</taxon>
        <taxon>Saprolegniales</taxon>
        <taxon>Achlyaceae</taxon>
        <taxon>Thraustotheca</taxon>
    </lineage>
</organism>
<feature type="transmembrane region" description="Helical" evidence="1">
    <location>
        <begin position="49"/>
        <end position="74"/>
    </location>
</feature>
<dbReference type="EMBL" id="JNBS01002601">
    <property type="protein sequence ID" value="OQR90053.1"/>
    <property type="molecule type" value="Genomic_DNA"/>
</dbReference>
<dbReference type="AlphaFoldDB" id="A0A1V9YWQ5"/>
<gene>
    <name evidence="2" type="ORF">THRCLA_22593</name>
</gene>
<reference evidence="2 3" key="1">
    <citation type="journal article" date="2014" name="Genome Biol. Evol.">
        <title>The secreted proteins of Achlya hypogyna and Thraustotheca clavata identify the ancestral oomycete secretome and reveal gene acquisitions by horizontal gene transfer.</title>
        <authorList>
            <person name="Misner I."/>
            <person name="Blouin N."/>
            <person name="Leonard G."/>
            <person name="Richards T.A."/>
            <person name="Lane C.E."/>
        </authorList>
    </citation>
    <scope>NUCLEOTIDE SEQUENCE [LARGE SCALE GENOMIC DNA]</scope>
    <source>
        <strain evidence="2 3">ATCC 34112</strain>
    </source>
</reference>
<proteinExistence type="predicted"/>
<accession>A0A1V9YWQ5</accession>
<evidence type="ECO:0000313" key="2">
    <source>
        <dbReference type="EMBL" id="OQR90053.1"/>
    </source>
</evidence>
<name>A0A1V9YWQ5_9STRA</name>
<evidence type="ECO:0000256" key="1">
    <source>
        <dbReference type="SAM" id="Phobius"/>
    </source>
</evidence>
<keyword evidence="1" id="KW-0472">Membrane</keyword>
<keyword evidence="1" id="KW-1133">Transmembrane helix</keyword>